<dbReference type="Proteomes" id="UP000823844">
    <property type="component" value="Unassembled WGS sequence"/>
</dbReference>
<dbReference type="EMBL" id="JAHLFT010000091">
    <property type="protein sequence ID" value="MBU3828900.1"/>
    <property type="molecule type" value="Genomic_DNA"/>
</dbReference>
<feature type="transmembrane region" description="Helical" evidence="1">
    <location>
        <begin position="6"/>
        <end position="22"/>
    </location>
</feature>
<evidence type="ECO:0000256" key="1">
    <source>
        <dbReference type="SAM" id="Phobius"/>
    </source>
</evidence>
<organism evidence="3 4">
    <name type="scientific">Candidatus Lactobacillus pullistercoris</name>
    <dbReference type="NCBI Taxonomy" id="2838636"/>
    <lineage>
        <taxon>Bacteria</taxon>
        <taxon>Bacillati</taxon>
        <taxon>Bacillota</taxon>
        <taxon>Bacilli</taxon>
        <taxon>Lactobacillales</taxon>
        <taxon>Lactobacillaceae</taxon>
        <taxon>Lactobacillus</taxon>
    </lineage>
</organism>
<proteinExistence type="predicted"/>
<dbReference type="AlphaFoldDB" id="A0A9E2KSV3"/>
<evidence type="ECO:0000259" key="2">
    <source>
        <dbReference type="Pfam" id="PF20693"/>
    </source>
</evidence>
<keyword evidence="1" id="KW-0472">Membrane</keyword>
<feature type="domain" description="YobI-like P-loop NTPase" evidence="2">
    <location>
        <begin position="5"/>
        <end position="222"/>
    </location>
</feature>
<reference evidence="3" key="2">
    <citation type="submission" date="2021-04" db="EMBL/GenBank/DDBJ databases">
        <authorList>
            <person name="Gilroy R."/>
        </authorList>
    </citation>
    <scope>NUCLEOTIDE SEQUENCE</scope>
    <source>
        <strain evidence="3">F6-686</strain>
    </source>
</reference>
<evidence type="ECO:0000313" key="4">
    <source>
        <dbReference type="Proteomes" id="UP000823844"/>
    </source>
</evidence>
<keyword evidence="1" id="KW-0812">Transmembrane</keyword>
<protein>
    <recommendedName>
        <fullName evidence="2">YobI-like P-loop NTPase domain-containing protein</fullName>
    </recommendedName>
</protein>
<dbReference type="InterPro" id="IPR048428">
    <property type="entry name" value="YobI-NTPase"/>
</dbReference>
<keyword evidence="1" id="KW-1133">Transmembrane helix</keyword>
<dbReference type="Pfam" id="PF20693">
    <property type="entry name" value="YobI-ATPase"/>
    <property type="match status" value="1"/>
</dbReference>
<comment type="caution">
    <text evidence="3">The sequence shown here is derived from an EMBL/GenBank/DDBJ whole genome shotgun (WGS) entry which is preliminary data.</text>
</comment>
<reference evidence="3" key="1">
    <citation type="journal article" date="2021" name="PeerJ">
        <title>Extensive microbial diversity within the chicken gut microbiome revealed by metagenomics and culture.</title>
        <authorList>
            <person name="Gilroy R."/>
            <person name="Ravi A."/>
            <person name="Getino M."/>
            <person name="Pursley I."/>
            <person name="Horton D.L."/>
            <person name="Alikhan N.F."/>
            <person name="Baker D."/>
            <person name="Gharbi K."/>
            <person name="Hall N."/>
            <person name="Watson M."/>
            <person name="Adriaenssens E.M."/>
            <person name="Foster-Nyarko E."/>
            <person name="Jarju S."/>
            <person name="Secka A."/>
            <person name="Antonio M."/>
            <person name="Oren A."/>
            <person name="Chaudhuri R.R."/>
            <person name="La Ragione R."/>
            <person name="Hildebrand F."/>
            <person name="Pallen M.J."/>
        </authorList>
    </citation>
    <scope>NUCLEOTIDE SEQUENCE</scope>
    <source>
        <strain evidence="3">F6-686</strain>
    </source>
</reference>
<evidence type="ECO:0000313" key="3">
    <source>
        <dbReference type="EMBL" id="MBU3828900.1"/>
    </source>
</evidence>
<name>A0A9E2KSV3_9LACO</name>
<gene>
    <name evidence="3" type="ORF">H9806_07245</name>
</gene>
<accession>A0A9E2KSV3</accession>
<sequence>MTAIVIIAVLGFFVCYFVLHFLNKLTMNLSAKFYVGKTQIQTNLVPKDEQNNKGNFVQYNDELNYFFDVTKVRYVIFEDLDRYNTPMIFQRLRSLNKRLNWGRNRPIVFIYTLKDSIFANKSSHLEQLNLLDSNEEYNENYAAEQKAKFFDYIIPVFPLHSFENSRDEFVKQFQNYKYDINDFDKSIFYEMGKYIHDKREIINISSEFDMYFKKLGLKDLKKEVSV</sequence>